<organism evidence="1 2">
    <name type="scientific">Populus alba x Populus x berolinensis</name>
    <dbReference type="NCBI Taxonomy" id="444605"/>
    <lineage>
        <taxon>Eukaryota</taxon>
        <taxon>Viridiplantae</taxon>
        <taxon>Streptophyta</taxon>
        <taxon>Embryophyta</taxon>
        <taxon>Tracheophyta</taxon>
        <taxon>Spermatophyta</taxon>
        <taxon>Magnoliopsida</taxon>
        <taxon>eudicotyledons</taxon>
        <taxon>Gunneridae</taxon>
        <taxon>Pentapetalae</taxon>
        <taxon>rosids</taxon>
        <taxon>fabids</taxon>
        <taxon>Malpighiales</taxon>
        <taxon>Salicaceae</taxon>
        <taxon>Saliceae</taxon>
        <taxon>Populus</taxon>
    </lineage>
</organism>
<protein>
    <submittedName>
        <fullName evidence="1">Uncharacterized protein</fullName>
    </submittedName>
</protein>
<sequence length="112" mass="12638">MSTYKIRRIDVGFPFEADDCQLVYMEKNHRVSSKQVQCTSGESSGNRENSMPSLSLLGLEEEFRNGRIAGSKLDFVRSSAPEDSNLPIIVYASRKHSQLRPVIQEEQLQMSG</sequence>
<proteinExistence type="predicted"/>
<accession>A0AAD6R6B2</accession>
<keyword evidence="2" id="KW-1185">Reference proteome</keyword>
<dbReference type="EMBL" id="JAQIZT010000003">
    <property type="protein sequence ID" value="KAJ7003133.1"/>
    <property type="molecule type" value="Genomic_DNA"/>
</dbReference>
<evidence type="ECO:0000313" key="1">
    <source>
        <dbReference type="EMBL" id="KAJ7003133.1"/>
    </source>
</evidence>
<name>A0AAD6R6B2_9ROSI</name>
<dbReference type="AlphaFoldDB" id="A0AAD6R6B2"/>
<reference evidence="1" key="1">
    <citation type="journal article" date="2023" name="Mol. Ecol. Resour.">
        <title>Chromosome-level genome assembly of a triploid poplar Populus alba 'Berolinensis'.</title>
        <authorList>
            <person name="Chen S."/>
            <person name="Yu Y."/>
            <person name="Wang X."/>
            <person name="Wang S."/>
            <person name="Zhang T."/>
            <person name="Zhou Y."/>
            <person name="He R."/>
            <person name="Meng N."/>
            <person name="Wang Y."/>
            <person name="Liu W."/>
            <person name="Liu Z."/>
            <person name="Liu J."/>
            <person name="Guo Q."/>
            <person name="Huang H."/>
            <person name="Sederoff R.R."/>
            <person name="Wang G."/>
            <person name="Qu G."/>
            <person name="Chen S."/>
        </authorList>
    </citation>
    <scope>NUCLEOTIDE SEQUENCE</scope>
    <source>
        <strain evidence="1">SC-2020</strain>
    </source>
</reference>
<comment type="caution">
    <text evidence="1">The sequence shown here is derived from an EMBL/GenBank/DDBJ whole genome shotgun (WGS) entry which is preliminary data.</text>
</comment>
<gene>
    <name evidence="1" type="ORF">NC653_008389</name>
</gene>
<evidence type="ECO:0000313" key="2">
    <source>
        <dbReference type="Proteomes" id="UP001164929"/>
    </source>
</evidence>
<dbReference type="Proteomes" id="UP001164929">
    <property type="component" value="Chromosome 3"/>
</dbReference>